<evidence type="ECO:0000313" key="2">
    <source>
        <dbReference type="Proteomes" id="UP000014420"/>
    </source>
</evidence>
<proteinExistence type="predicted"/>
<keyword evidence="2" id="KW-1185">Reference proteome</keyword>
<organism evidence="1 2">
    <name type="scientific">Serratia phage Eta</name>
    <dbReference type="NCBI Taxonomy" id="1282995"/>
    <lineage>
        <taxon>Viruses</taxon>
        <taxon>Duplodnaviria</taxon>
        <taxon>Heunggongvirae</taxon>
        <taxon>Uroviricota</taxon>
        <taxon>Caudoviricetes</taxon>
        <taxon>Sarkviridae</taxon>
        <taxon>Seretavirus</taxon>
        <taxon>Seretavirus eta</taxon>
    </lineage>
</organism>
<accession>R9W0Y3</accession>
<dbReference type="KEGG" id="vg:15957259"/>
<reference evidence="1 2" key="1">
    <citation type="journal article" date="2014" name="Virol. J.">
        <title>The genome and proteome of Serratia bacteriophage ? which forms unstable lysogens.</title>
        <authorList>
            <person name="Denyes J.M."/>
            <person name="Krell P.J."/>
            <person name="Manderville R.A."/>
            <person name="Ackermann H.W."/>
            <person name="She Y.M."/>
            <person name="Kropinski A.M."/>
        </authorList>
    </citation>
    <scope>NUCLEOTIDE SEQUENCE [LARGE SCALE GENOMIC DNA]</scope>
</reference>
<name>R9W0Y3_9CAUD</name>
<dbReference type="EMBL" id="KC460990">
    <property type="protein sequence ID" value="AGN89479.1"/>
    <property type="molecule type" value="Genomic_DNA"/>
</dbReference>
<dbReference type="Proteomes" id="UP000014420">
    <property type="component" value="Segment"/>
</dbReference>
<dbReference type="GeneID" id="15957259"/>
<dbReference type="RefSeq" id="YP_008130326.1">
    <property type="nucleotide sequence ID" value="NC_021563.1"/>
</dbReference>
<sequence>MTDYSKLDSMIIEKIKQGSRTFSQIDGGDVYHEAKRLQTDTGRSAMRIIDARLQYLRKKGLIQYTTKEKWQVTK</sequence>
<evidence type="ECO:0000313" key="1">
    <source>
        <dbReference type="EMBL" id="AGN89479.1"/>
    </source>
</evidence>
<protein>
    <submittedName>
        <fullName evidence="1">Uncharacterized protein</fullName>
    </submittedName>
</protein>
<gene>
    <name evidence="1" type="ORF">Eta_0033</name>
</gene>